<evidence type="ECO:0000313" key="4">
    <source>
        <dbReference type="Ensembl" id="ENSXETP00000105659"/>
    </source>
</evidence>
<dbReference type="InterPro" id="IPR000101">
    <property type="entry name" value="GGT_peptidase"/>
</dbReference>
<evidence type="ECO:0000256" key="3">
    <source>
        <dbReference type="PIRSR" id="PIRSR600101-2"/>
    </source>
</evidence>
<comment type="similarity">
    <text evidence="1">Belongs to the gamma-glutamyltransferase family.</text>
</comment>
<dbReference type="PANTHER" id="PTHR11686:SF19">
    <property type="entry name" value="GLUTATHIONE HYDROLASE 5 PROENZYME"/>
    <property type="match status" value="1"/>
</dbReference>
<evidence type="ECO:0000256" key="1">
    <source>
        <dbReference type="ARBA" id="ARBA00009381"/>
    </source>
</evidence>
<dbReference type="Ensembl" id="ENSXETT00000063745">
    <property type="protein sequence ID" value="ENSXETP00000105659"/>
    <property type="gene ID" value="ENSXETG00000004250"/>
</dbReference>
<organism evidence="4">
    <name type="scientific">Xenopus tropicalis</name>
    <name type="common">Western clawed frog</name>
    <name type="synonym">Silurana tropicalis</name>
    <dbReference type="NCBI Taxonomy" id="8364"/>
    <lineage>
        <taxon>Eukaryota</taxon>
        <taxon>Metazoa</taxon>
        <taxon>Chordata</taxon>
        <taxon>Craniata</taxon>
        <taxon>Vertebrata</taxon>
        <taxon>Euteleostomi</taxon>
        <taxon>Amphibia</taxon>
        <taxon>Batrachia</taxon>
        <taxon>Anura</taxon>
        <taxon>Pipoidea</taxon>
        <taxon>Pipidae</taxon>
        <taxon>Xenopodinae</taxon>
        <taxon>Xenopus</taxon>
        <taxon>Silurana</taxon>
    </lineage>
</organism>
<dbReference type="Bgee" id="ENSXETG00000004250">
    <property type="expression patterns" value="Expressed in liver and 6 other cell types or tissues"/>
</dbReference>
<accession>A0A803JCP7</accession>
<dbReference type="PRINTS" id="PR01210">
    <property type="entry name" value="GGTRANSPTASE"/>
</dbReference>
<feature type="binding site" evidence="3">
    <location>
        <position position="322"/>
    </location>
    <ligand>
        <name>L-glutamate</name>
        <dbReference type="ChEBI" id="CHEBI:29985"/>
    </ligand>
</feature>
<feature type="binding site" evidence="3">
    <location>
        <begin position="298"/>
        <end position="300"/>
    </location>
    <ligand>
        <name>L-glutamate</name>
        <dbReference type="ChEBI" id="CHEBI:29985"/>
    </ligand>
</feature>
<feature type="binding site" evidence="3">
    <location>
        <position position="373"/>
    </location>
    <ligand>
        <name>L-glutamate</name>
        <dbReference type="ChEBI" id="CHEBI:29985"/>
    </ligand>
</feature>
<evidence type="ECO:0000256" key="2">
    <source>
        <dbReference type="PIRSR" id="PIRSR600101-1"/>
    </source>
</evidence>
<dbReference type="FunFam" id="1.10.246.130:FF:000001">
    <property type="entry name" value="Gamma-glutamyltransferase 5 isoform 1"/>
    <property type="match status" value="1"/>
</dbReference>
<reference evidence="4" key="1">
    <citation type="journal article" date="2010" name="Science">
        <title>The genome of the Western clawed frog Xenopus tropicalis.</title>
        <authorList>
            <person name="Hellsten U."/>
            <person name="Harland R.M."/>
            <person name="Gilchrist M.J."/>
            <person name="Hendrix D."/>
            <person name="Jurka J."/>
            <person name="Kapitonov V."/>
            <person name="Ovcharenko I."/>
            <person name="Putnam N.H."/>
            <person name="Shu S."/>
            <person name="Taher L."/>
            <person name="Blitz I.L."/>
            <person name="Blumberg B."/>
            <person name="Dichmann D.S."/>
            <person name="Dubchak I."/>
            <person name="Amaya E."/>
            <person name="Detter J.C."/>
            <person name="Fletcher R."/>
            <person name="Gerhard D.S."/>
            <person name="Goodstein D."/>
            <person name="Graves T."/>
            <person name="Grigoriev I.V."/>
            <person name="Grimwood J."/>
            <person name="Kawashima T."/>
            <person name="Lindquist E."/>
            <person name="Lucas S.M."/>
            <person name="Mead P.E."/>
            <person name="Mitros T."/>
            <person name="Ogino H."/>
            <person name="Ohta Y."/>
            <person name="Poliakov A.V."/>
            <person name="Pollet N."/>
            <person name="Robert J."/>
            <person name="Salamov A."/>
            <person name="Sater A.K."/>
            <person name="Schmutz J."/>
            <person name="Terry A."/>
            <person name="Vize P.D."/>
            <person name="Warren W.C."/>
            <person name="Wells D."/>
            <person name="Wills A."/>
            <person name="Wilson R.K."/>
            <person name="Zimmerman L.B."/>
            <person name="Zorn A.M."/>
            <person name="Grainger R."/>
            <person name="Grammer T."/>
            <person name="Khokha M.K."/>
            <person name="Richardson P.M."/>
            <person name="Rokhsar D.S."/>
        </authorList>
    </citation>
    <scope>NUCLEOTIDE SEQUENCE [LARGE SCALE GENOMIC DNA]</scope>
    <source>
        <strain evidence="4">Nigerian</strain>
    </source>
</reference>
<dbReference type="GO" id="GO:0036374">
    <property type="term" value="F:glutathione hydrolase activity"/>
    <property type="evidence" value="ECO:0007669"/>
    <property type="project" value="InterPro"/>
</dbReference>
<dbReference type="GO" id="GO:0006751">
    <property type="term" value="P:glutathione catabolic process"/>
    <property type="evidence" value="ECO:0007669"/>
    <property type="project" value="InterPro"/>
</dbReference>
<feature type="binding site" evidence="3">
    <location>
        <position position="6"/>
    </location>
    <ligand>
        <name>L-glutamate</name>
        <dbReference type="ChEBI" id="CHEBI:29985"/>
    </ligand>
</feature>
<dbReference type="InterPro" id="IPR043138">
    <property type="entry name" value="GGT_lsub"/>
</dbReference>
<dbReference type="PANTHER" id="PTHR11686">
    <property type="entry name" value="GAMMA GLUTAMYL TRANSPEPTIDASE"/>
    <property type="match status" value="1"/>
</dbReference>
<name>A0A803JCP7_XENTR</name>
<protein>
    <submittedName>
        <fullName evidence="4">Gamma-glutamyltransferase 5</fullName>
    </submittedName>
</protein>
<dbReference type="AlphaFoldDB" id="A0A803JCP7"/>
<reference evidence="4" key="2">
    <citation type="submission" date="2021-03" db="UniProtKB">
        <authorList>
            <consortium name="Ensembl"/>
        </authorList>
    </citation>
    <scope>IDENTIFICATION</scope>
</reference>
<feature type="active site" description="Nucleophile" evidence="2">
    <location>
        <position position="280"/>
    </location>
</feature>
<dbReference type="InParanoid" id="A0A803JCP7"/>
<dbReference type="Xenbase" id="XB-GENE-980804">
    <property type="gene designation" value="ggt5"/>
</dbReference>
<dbReference type="InterPro" id="IPR043137">
    <property type="entry name" value="GGT_ssub_C"/>
</dbReference>
<dbReference type="Pfam" id="PF01019">
    <property type="entry name" value="G_glu_transpept"/>
    <property type="match status" value="1"/>
</dbReference>
<dbReference type="InterPro" id="IPR029055">
    <property type="entry name" value="Ntn_hydrolases_N"/>
</dbReference>
<feature type="binding site" evidence="3">
    <location>
        <begin position="350"/>
        <end position="351"/>
    </location>
    <ligand>
        <name>L-glutamate</name>
        <dbReference type="ChEBI" id="CHEBI:29985"/>
    </ligand>
</feature>
<proteinExistence type="inferred from homology"/>
<dbReference type="SUPFAM" id="SSF56235">
    <property type="entry name" value="N-terminal nucleophile aminohydrolases (Ntn hydrolases)"/>
    <property type="match status" value="1"/>
</dbReference>
<gene>
    <name evidence="4" type="primary">ggt5</name>
</gene>
<sequence>EVINARETVPKSSTLDLTQFDSDLTEVGAQWIGVPGELRGYEVAHQRHGRLPWKSLFQPTIKLVTEGFLIGVIHIRGLNNSMHKIDINSILIKLLCKGQDLVTEGQSLNFTQLAHTLRVVSEKGADAFYQGPIAEQMLEDLKSQGSNLTQDDLTNYKVLIGRALNVSLANHTLYSAQPPAGGALLSFILKVLEGYNFSESSIQNKRAQIETYHRIAEAMKFANGQKIKMADFGMKRMEELKETVLSETFAQQIRERINDYGNHSLSYYSLNGPHSESFGTSHISVISQDGSAVSATSSINQIFGSMVYSPQTGIVFNNQLADFCSDAIDSHYLLAIAMMIFLYLGERPPSSMAPSILLSDDKKSQLVIGASGGSYIISSTALAIVNTLWFGVDLKKAISDPILHNKIFPGNWHIEKNKNRTAIEELLKRNHNL</sequence>
<dbReference type="Gene3D" id="3.60.20.40">
    <property type="match status" value="1"/>
</dbReference>
<dbReference type="GeneTree" id="ENSGT00940000155794"/>
<dbReference type="Gene3D" id="1.10.246.130">
    <property type="match status" value="1"/>
</dbReference>